<name>A0ABP7ZFV2_9MICO</name>
<organism evidence="1 2">
    <name type="scientific">Gryllotalpicola daejeonensis</name>
    <dbReference type="NCBI Taxonomy" id="993087"/>
    <lineage>
        <taxon>Bacteria</taxon>
        <taxon>Bacillati</taxon>
        <taxon>Actinomycetota</taxon>
        <taxon>Actinomycetes</taxon>
        <taxon>Micrococcales</taxon>
        <taxon>Microbacteriaceae</taxon>
        <taxon>Gryllotalpicola</taxon>
    </lineage>
</organism>
<proteinExistence type="predicted"/>
<reference evidence="1" key="1">
    <citation type="journal article" date="2014" name="Int. J. Syst. Evol. Microbiol.">
        <title>Complete genome of a new Firmicutes species belonging to the dominant human colonic microbiota ('Ruminococcus bicirculans') reveals two chromosomes and a selective capacity to utilize plant glucans.</title>
        <authorList>
            <consortium name="NISC Comparative Sequencing Program"/>
            <person name="Wegmann U."/>
            <person name="Louis P."/>
            <person name="Goesmann A."/>
            <person name="Henrissat B."/>
            <person name="Duncan S.H."/>
            <person name="Flint H.J."/>
        </authorList>
    </citation>
    <scope>NUCLEOTIDE SEQUENCE</scope>
    <source>
        <strain evidence="1">JCM 17590</strain>
    </source>
</reference>
<comment type="caution">
    <text evidence="1">The sequence shown here is derived from an EMBL/GenBank/DDBJ whole genome shotgun (WGS) entry which is preliminary data.</text>
</comment>
<dbReference type="Proteomes" id="UP001415169">
    <property type="component" value="Unassembled WGS sequence"/>
</dbReference>
<keyword evidence="2" id="KW-1185">Reference proteome</keyword>
<accession>A0ABP7ZFV2</accession>
<dbReference type="RefSeq" id="WP_344790339.1">
    <property type="nucleotide sequence ID" value="NZ_BAABBV010000001.1"/>
</dbReference>
<dbReference type="EMBL" id="BAABBV010000001">
    <property type="protein sequence ID" value="GAA4156527.1"/>
    <property type="molecule type" value="Genomic_DNA"/>
</dbReference>
<reference evidence="1" key="2">
    <citation type="submission" date="2023-12" db="EMBL/GenBank/DDBJ databases">
        <authorList>
            <person name="Sun Q."/>
            <person name="Inoue M."/>
        </authorList>
    </citation>
    <scope>NUCLEOTIDE SEQUENCE</scope>
    <source>
        <strain evidence="1">JCM 17590</strain>
    </source>
</reference>
<evidence type="ECO:0008006" key="3">
    <source>
        <dbReference type="Google" id="ProtNLM"/>
    </source>
</evidence>
<gene>
    <name evidence="1" type="ORF">GCM10022286_06900</name>
</gene>
<evidence type="ECO:0000313" key="1">
    <source>
        <dbReference type="EMBL" id="GAA4156527.1"/>
    </source>
</evidence>
<protein>
    <recommendedName>
        <fullName evidence="3">DUF4279 domain-containing protein</fullName>
    </recommendedName>
</protein>
<evidence type="ECO:0000313" key="2">
    <source>
        <dbReference type="Proteomes" id="UP001415169"/>
    </source>
</evidence>
<sequence length="161" mass="17640">MAFDRDKNYACLSVSLEDPAISVEEIVRVLQRTPDETRRLGEQSTPNGPASKWNSVSYFLGNSDEQPLNLQLGEAVMKLGNELADRLSLLAQRGASVSVQYVQSVHGDADTAAKGIWLESGAIAWLARAQASLDIDQYFYADESTTDRFESSPSQTAPLLK</sequence>